<dbReference type="Gene3D" id="1.10.8.350">
    <property type="entry name" value="Bacterial muramidase"/>
    <property type="match status" value="1"/>
</dbReference>
<gene>
    <name evidence="4" type="ORF">SAMN04487993_102335</name>
</gene>
<sequence>MTLSRRSLMWSGGALALLAGCGGGMAPMGGGMAPVDDPGLRPQPNAGWDAWVAGFRGRAQQAGISPGTFDAGFRAAGFLPGVVDRDRNQTEFTRTLEDYLAITASETKVREGRAKLGQYLALLQEIEGRYGVPPQVVAAVWGMESNYGSRRGDIPVLSATSTLAYDGRRGAFFEAQALSALRILERGDVTPARLVGSWAGAMGHTQFIPTTYQDFAVDFRGDGRRDIWSEDPTDGLASTANYLAKSGWRRGEPWGLEVVLPAGFDTGLAGRGSTRGDWAALGVRAASGGALPGGASSLILPAGPTGPAFLVYRNFGVILRYNNAEKYGIGVGHLSDRLLGAGPLRGSFPPDRFGLTLEERKALQARLNAGGFEAGTPDGVLGSRTTAAIEAYQAQAGLAVTGEPSPALLARLGG</sequence>
<dbReference type="GO" id="GO:0008933">
    <property type="term" value="F:peptidoglycan lytic transglycosylase activity"/>
    <property type="evidence" value="ECO:0007669"/>
    <property type="project" value="TreeGrafter"/>
</dbReference>
<dbReference type="Proteomes" id="UP000199093">
    <property type="component" value="Unassembled WGS sequence"/>
</dbReference>
<dbReference type="OrthoDB" id="9808544at2"/>
<dbReference type="Gene3D" id="1.10.530.10">
    <property type="match status" value="1"/>
</dbReference>
<dbReference type="Gene3D" id="1.10.101.10">
    <property type="entry name" value="PGBD-like superfamily/PGBD"/>
    <property type="match status" value="1"/>
</dbReference>
<feature type="domain" description="Peptidoglycan binding-like" evidence="2">
    <location>
        <begin position="358"/>
        <end position="412"/>
    </location>
</feature>
<evidence type="ECO:0000259" key="3">
    <source>
        <dbReference type="Pfam" id="PF13406"/>
    </source>
</evidence>
<evidence type="ECO:0000313" key="5">
    <source>
        <dbReference type="Proteomes" id="UP000199093"/>
    </source>
</evidence>
<dbReference type="AlphaFoldDB" id="A0A1G8S7I2"/>
<dbReference type="RefSeq" id="WP_089850613.1">
    <property type="nucleotide sequence ID" value="NZ_FNEJ01000023.1"/>
</dbReference>
<dbReference type="InterPro" id="IPR031304">
    <property type="entry name" value="SLT_2"/>
</dbReference>
<keyword evidence="5" id="KW-1185">Reference proteome</keyword>
<dbReference type="InterPro" id="IPR043426">
    <property type="entry name" value="MltB-like"/>
</dbReference>
<dbReference type="InterPro" id="IPR011970">
    <property type="entry name" value="MltB_2"/>
</dbReference>
<accession>A0A1G8S7I2</accession>
<evidence type="ECO:0000259" key="2">
    <source>
        <dbReference type="Pfam" id="PF01471"/>
    </source>
</evidence>
<protein>
    <submittedName>
        <fullName evidence="4">Lytic murein transglycosylase</fullName>
    </submittedName>
</protein>
<dbReference type="InterPro" id="IPR002477">
    <property type="entry name" value="Peptidoglycan-bd-like"/>
</dbReference>
<evidence type="ECO:0000313" key="4">
    <source>
        <dbReference type="EMBL" id="SDJ25157.1"/>
    </source>
</evidence>
<dbReference type="SUPFAM" id="SSF47090">
    <property type="entry name" value="PGBD-like"/>
    <property type="match status" value="1"/>
</dbReference>
<dbReference type="NCBIfam" id="TIGR02283">
    <property type="entry name" value="MltB_2"/>
    <property type="match status" value="1"/>
</dbReference>
<dbReference type="InterPro" id="IPR036366">
    <property type="entry name" value="PGBDSf"/>
</dbReference>
<dbReference type="PANTHER" id="PTHR30163:SF8">
    <property type="entry name" value="LYTIC MUREIN TRANSGLYCOSYLASE"/>
    <property type="match status" value="1"/>
</dbReference>
<dbReference type="PROSITE" id="PS51318">
    <property type="entry name" value="TAT"/>
    <property type="match status" value="1"/>
</dbReference>
<dbReference type="InterPro" id="IPR006311">
    <property type="entry name" value="TAT_signal"/>
</dbReference>
<dbReference type="InterPro" id="IPR023346">
    <property type="entry name" value="Lysozyme-like_dom_sf"/>
</dbReference>
<feature type="domain" description="Transglycosylase SLT" evidence="3">
    <location>
        <begin position="49"/>
        <end position="336"/>
    </location>
</feature>
<keyword evidence="1" id="KW-0732">Signal</keyword>
<dbReference type="GO" id="GO:0009253">
    <property type="term" value="P:peptidoglycan catabolic process"/>
    <property type="evidence" value="ECO:0007669"/>
    <property type="project" value="TreeGrafter"/>
</dbReference>
<dbReference type="InterPro" id="IPR036365">
    <property type="entry name" value="PGBD-like_sf"/>
</dbReference>
<dbReference type="PANTHER" id="PTHR30163">
    <property type="entry name" value="MEMBRANE-BOUND LYTIC MUREIN TRANSGLYCOSYLASE B"/>
    <property type="match status" value="1"/>
</dbReference>
<proteinExistence type="predicted"/>
<dbReference type="EMBL" id="FNEJ01000023">
    <property type="protein sequence ID" value="SDJ25157.1"/>
    <property type="molecule type" value="Genomic_DNA"/>
</dbReference>
<organism evidence="4 5">
    <name type="scientific">Salipiger marinus</name>
    <dbReference type="NCBI Taxonomy" id="555512"/>
    <lineage>
        <taxon>Bacteria</taxon>
        <taxon>Pseudomonadati</taxon>
        <taxon>Pseudomonadota</taxon>
        <taxon>Alphaproteobacteria</taxon>
        <taxon>Rhodobacterales</taxon>
        <taxon>Roseobacteraceae</taxon>
        <taxon>Salipiger</taxon>
    </lineage>
</organism>
<name>A0A1G8S7I2_9RHOB</name>
<feature type="signal peptide" evidence="1">
    <location>
        <begin position="1"/>
        <end position="16"/>
    </location>
</feature>
<dbReference type="CDD" id="cd13399">
    <property type="entry name" value="Slt35-like"/>
    <property type="match status" value="1"/>
</dbReference>
<dbReference type="Pfam" id="PF01471">
    <property type="entry name" value="PG_binding_1"/>
    <property type="match status" value="1"/>
</dbReference>
<dbReference type="STRING" id="555512.SAMN04487993_102335"/>
<feature type="chain" id="PRO_5011472513" evidence="1">
    <location>
        <begin position="17"/>
        <end position="414"/>
    </location>
</feature>
<reference evidence="4 5" key="1">
    <citation type="submission" date="2016-10" db="EMBL/GenBank/DDBJ databases">
        <authorList>
            <person name="de Groot N.N."/>
        </authorList>
    </citation>
    <scope>NUCLEOTIDE SEQUENCE [LARGE SCALE GENOMIC DNA]</scope>
    <source>
        <strain evidence="4 5">DSM 26424</strain>
    </source>
</reference>
<dbReference type="PROSITE" id="PS51257">
    <property type="entry name" value="PROKAR_LIPOPROTEIN"/>
    <property type="match status" value="1"/>
</dbReference>
<evidence type="ECO:0000256" key="1">
    <source>
        <dbReference type="SAM" id="SignalP"/>
    </source>
</evidence>
<dbReference type="Pfam" id="PF13406">
    <property type="entry name" value="SLT_2"/>
    <property type="match status" value="1"/>
</dbReference>
<dbReference type="SUPFAM" id="SSF53955">
    <property type="entry name" value="Lysozyme-like"/>
    <property type="match status" value="1"/>
</dbReference>